<dbReference type="PANTHER" id="PTHR30221">
    <property type="entry name" value="SMALL-CONDUCTANCE MECHANOSENSITIVE CHANNEL"/>
    <property type="match status" value="1"/>
</dbReference>
<evidence type="ECO:0000256" key="3">
    <source>
        <dbReference type="ARBA" id="ARBA00022475"/>
    </source>
</evidence>
<evidence type="ECO:0000313" key="9">
    <source>
        <dbReference type="EMBL" id="SMX25683.1"/>
    </source>
</evidence>
<dbReference type="RefSeq" id="WP_093975867.1">
    <property type="nucleotide sequence ID" value="NZ_FXXQ01000023.1"/>
</dbReference>
<keyword evidence="7" id="KW-0406">Ion transport</keyword>
<evidence type="ECO:0000259" key="8">
    <source>
        <dbReference type="PROSITE" id="PS50042"/>
    </source>
</evidence>
<name>A0A238J5P6_9RHOB</name>
<dbReference type="Gene3D" id="2.30.30.60">
    <property type="match status" value="1"/>
</dbReference>
<dbReference type="SMART" id="SM00100">
    <property type="entry name" value="cNMP"/>
    <property type="match status" value="1"/>
</dbReference>
<dbReference type="GO" id="GO:0008381">
    <property type="term" value="F:mechanosensitive monoatomic ion channel activity"/>
    <property type="evidence" value="ECO:0007669"/>
    <property type="project" value="InterPro"/>
</dbReference>
<dbReference type="OrthoDB" id="9775207at2"/>
<dbReference type="InterPro" id="IPR010920">
    <property type="entry name" value="LSM_dom_sf"/>
</dbReference>
<accession>A0A238J5P6</accession>
<comment type="subunit">
    <text evidence="7">Homoheptamer.</text>
</comment>
<dbReference type="EMBL" id="FXXQ01000023">
    <property type="protein sequence ID" value="SMX25683.1"/>
    <property type="molecule type" value="Genomic_DNA"/>
</dbReference>
<keyword evidence="7" id="KW-0813">Transport</keyword>
<keyword evidence="7" id="KW-0407">Ion channel</keyword>
<dbReference type="SUPFAM" id="SSF51206">
    <property type="entry name" value="cAMP-binding domain-like"/>
    <property type="match status" value="1"/>
</dbReference>
<dbReference type="Gene3D" id="2.60.120.10">
    <property type="entry name" value="Jelly Rolls"/>
    <property type="match status" value="1"/>
</dbReference>
<dbReference type="Pfam" id="PF00924">
    <property type="entry name" value="MS_channel_2nd"/>
    <property type="match status" value="1"/>
</dbReference>
<organism evidence="9 10">
    <name type="scientific">Boseongicola aestuarii</name>
    <dbReference type="NCBI Taxonomy" id="1470561"/>
    <lineage>
        <taxon>Bacteria</taxon>
        <taxon>Pseudomonadati</taxon>
        <taxon>Pseudomonadota</taxon>
        <taxon>Alphaproteobacteria</taxon>
        <taxon>Rhodobacterales</taxon>
        <taxon>Paracoccaceae</taxon>
        <taxon>Boseongicola</taxon>
    </lineage>
</organism>
<feature type="transmembrane region" description="Helical" evidence="7">
    <location>
        <begin position="75"/>
        <end position="97"/>
    </location>
</feature>
<dbReference type="InterPro" id="IPR023408">
    <property type="entry name" value="MscS_beta-dom_sf"/>
</dbReference>
<dbReference type="CDD" id="cd00038">
    <property type="entry name" value="CAP_ED"/>
    <property type="match status" value="1"/>
</dbReference>
<keyword evidence="4 7" id="KW-0812">Transmembrane</keyword>
<dbReference type="InterPro" id="IPR018490">
    <property type="entry name" value="cNMP-bd_dom_sf"/>
</dbReference>
<dbReference type="InterPro" id="IPR006685">
    <property type="entry name" value="MscS_channel_2nd"/>
</dbReference>
<dbReference type="InterPro" id="IPR011066">
    <property type="entry name" value="MscS_channel_C_sf"/>
</dbReference>
<dbReference type="Pfam" id="PF00027">
    <property type="entry name" value="cNMP_binding"/>
    <property type="match status" value="1"/>
</dbReference>
<dbReference type="Gene3D" id="3.30.70.100">
    <property type="match status" value="1"/>
</dbReference>
<evidence type="ECO:0000256" key="2">
    <source>
        <dbReference type="ARBA" id="ARBA00008017"/>
    </source>
</evidence>
<dbReference type="Gene3D" id="1.10.287.1260">
    <property type="match status" value="1"/>
</dbReference>
<feature type="domain" description="Cyclic nucleotide-binding" evidence="8">
    <location>
        <begin position="354"/>
        <end position="476"/>
    </location>
</feature>
<evidence type="ECO:0000313" key="10">
    <source>
        <dbReference type="Proteomes" id="UP000201838"/>
    </source>
</evidence>
<keyword evidence="3" id="KW-1003">Cell membrane</keyword>
<dbReference type="GO" id="GO:0005886">
    <property type="term" value="C:plasma membrane"/>
    <property type="evidence" value="ECO:0007669"/>
    <property type="project" value="UniProtKB-SubCell"/>
</dbReference>
<keyword evidence="6 7" id="KW-0472">Membrane</keyword>
<keyword evidence="7" id="KW-0997">Cell inner membrane</keyword>
<comment type="function">
    <text evidence="7">Mechanosensitive channel that participates in the regulation of osmotic pressure changes within the cell, opening in response to stretch forces in the membrane lipid bilayer, without the need for other proteins. Contributes to normal resistance to hypoosmotic shock. Forms an ion channel of 1.0 nanosiemens conductance with a slight preference for anions.</text>
</comment>
<feature type="transmembrane region" description="Helical" evidence="7">
    <location>
        <begin position="109"/>
        <end position="132"/>
    </location>
</feature>
<evidence type="ECO:0000256" key="4">
    <source>
        <dbReference type="ARBA" id="ARBA00022692"/>
    </source>
</evidence>
<dbReference type="Proteomes" id="UP000201838">
    <property type="component" value="Unassembled WGS sequence"/>
</dbReference>
<evidence type="ECO:0000256" key="6">
    <source>
        <dbReference type="ARBA" id="ARBA00023136"/>
    </source>
</evidence>
<protein>
    <recommendedName>
        <fullName evidence="7">Small-conductance mechanosensitive channel</fullName>
    </recommendedName>
</protein>
<dbReference type="InterPro" id="IPR045275">
    <property type="entry name" value="MscS_archaea/bacteria_type"/>
</dbReference>
<dbReference type="PANTHER" id="PTHR30221:SF1">
    <property type="entry name" value="SMALL-CONDUCTANCE MECHANOSENSITIVE CHANNEL"/>
    <property type="match status" value="1"/>
</dbReference>
<feature type="transmembrane region" description="Helical" evidence="7">
    <location>
        <begin position="12"/>
        <end position="33"/>
    </location>
</feature>
<gene>
    <name evidence="9" type="primary">yfkC</name>
    <name evidence="9" type="ORF">BOA8489_03827</name>
</gene>
<dbReference type="InterPro" id="IPR000595">
    <property type="entry name" value="cNMP-bd_dom"/>
</dbReference>
<dbReference type="AlphaFoldDB" id="A0A238J5P6"/>
<dbReference type="PROSITE" id="PS50042">
    <property type="entry name" value="CNMP_BINDING_3"/>
    <property type="match status" value="1"/>
</dbReference>
<dbReference type="SUPFAM" id="SSF82689">
    <property type="entry name" value="Mechanosensitive channel protein MscS (YggB), C-terminal domain"/>
    <property type="match status" value="1"/>
</dbReference>
<keyword evidence="5 7" id="KW-1133">Transmembrane helix</keyword>
<dbReference type="SUPFAM" id="SSF50182">
    <property type="entry name" value="Sm-like ribonucleoproteins"/>
    <property type="match status" value="1"/>
</dbReference>
<dbReference type="Gene3D" id="1.10.3680.10">
    <property type="entry name" value="TerB-like"/>
    <property type="match status" value="1"/>
</dbReference>
<dbReference type="InterPro" id="IPR049278">
    <property type="entry name" value="MS_channel_C"/>
</dbReference>
<keyword evidence="10" id="KW-1185">Reference proteome</keyword>
<comment type="similarity">
    <text evidence="2 7">Belongs to the MscS (TC 1.A.23) family.</text>
</comment>
<dbReference type="Pfam" id="PF21082">
    <property type="entry name" value="MS_channel_3rd"/>
    <property type="match status" value="1"/>
</dbReference>
<reference evidence="9 10" key="1">
    <citation type="submission" date="2017-05" db="EMBL/GenBank/DDBJ databases">
        <authorList>
            <person name="Song R."/>
            <person name="Chenine A.L."/>
            <person name="Ruprecht R.M."/>
        </authorList>
    </citation>
    <scope>NUCLEOTIDE SEQUENCE [LARGE SCALE GENOMIC DNA]</scope>
    <source>
        <strain evidence="9 10">CECT 8489</strain>
    </source>
</reference>
<comment type="subcellular location">
    <subcellularLocation>
        <location evidence="7">Cell inner membrane</location>
        <topology evidence="7">Multi-pass membrane protein</topology>
    </subcellularLocation>
    <subcellularLocation>
        <location evidence="1">Cell membrane</location>
        <topology evidence="1">Multi-pass membrane protein</topology>
    </subcellularLocation>
</comment>
<dbReference type="InterPro" id="IPR014710">
    <property type="entry name" value="RmlC-like_jellyroll"/>
</dbReference>
<evidence type="ECO:0000256" key="1">
    <source>
        <dbReference type="ARBA" id="ARBA00004651"/>
    </source>
</evidence>
<dbReference type="InterPro" id="IPR029024">
    <property type="entry name" value="TerB-like"/>
</dbReference>
<sequence length="663" mass="73239">MEVLQQVIPALGLFGLLACTALLLVRIATVYVSGRVHRIRASAELIGLLVVLDFTIGPGLRVLGADSLVAPMVRAVLAATAIGFAFLLNSVVRVVLWDGLLSDHGERKVPVIVTGSVGVAIYLAAILLVMHFVYDEPIGGLLATSGVAALVLGFAAQSTLKEVFSGVALNATQALRIGDYVEIDGVYGQVHEINWRSISVKNPHTNSLYIFPNSGVADRTILNFSEPTSRFRYFLTFILELSSPPELTIRAIAKELENSRFVRRDPKPDFNMLGYTSEGIEVRVRWHFDDDDHWWDAQNEMVMAIWSAMRKHRLRIAINRTWLGTGDEWEKLDQTGAADFGKDKVAEQLAKSGLFAECPEADLSQLADAAKILSLNPPACFYEPGAPSDGLYFVLSGNVALYQPIDEKELHEIKVENCQEGQIFGLKSFVESAPRNYLAQAEQYSVVAHIPDEAVRKLISDHPEIHGKLQDDLAARVQQREKDAKVAHKELLAALHAEERRKLSEELRQNVGELLERPALHHFMSLLSSKVRHEDVLKSTMAGAAIIAACRGDVDEDEELFLRRAMAEADLLRHVNIDHGLELFREFAARDDVLARDGRVFGMLDRASEMKGGSQIAHSIAVVMTGVHGTPTQEECEALADISKRLELEAPKWALNIEGEQNG</sequence>
<evidence type="ECO:0000256" key="5">
    <source>
        <dbReference type="ARBA" id="ARBA00022989"/>
    </source>
</evidence>
<proteinExistence type="inferred from homology"/>
<evidence type="ECO:0000256" key="7">
    <source>
        <dbReference type="RuleBase" id="RU369025"/>
    </source>
</evidence>
<feature type="transmembrane region" description="Helical" evidence="7">
    <location>
        <begin position="45"/>
        <end position="63"/>
    </location>
</feature>